<dbReference type="SUPFAM" id="SSF158997">
    <property type="entry name" value="Trm112p-like"/>
    <property type="match status" value="1"/>
</dbReference>
<proteinExistence type="predicted"/>
<comment type="caution">
    <text evidence="1">The sequence shown here is derived from an EMBL/GenBank/DDBJ whole genome shotgun (WGS) entry which is preliminary data.</text>
</comment>
<evidence type="ECO:0000313" key="1">
    <source>
        <dbReference type="EMBL" id="TCS99721.1"/>
    </source>
</evidence>
<dbReference type="Pfam" id="PF03966">
    <property type="entry name" value="Trm112p"/>
    <property type="match status" value="1"/>
</dbReference>
<dbReference type="InterPro" id="IPR005651">
    <property type="entry name" value="Trm112-like"/>
</dbReference>
<dbReference type="RefSeq" id="WP_123522331.1">
    <property type="nucleotide sequence ID" value="NZ_JBHLWF010000028.1"/>
</dbReference>
<evidence type="ECO:0000313" key="2">
    <source>
        <dbReference type="Proteomes" id="UP000294599"/>
    </source>
</evidence>
<reference evidence="1 2" key="1">
    <citation type="submission" date="2019-03" db="EMBL/GenBank/DDBJ databases">
        <title>Genomic Encyclopedia of Type Strains, Phase IV (KMG-IV): sequencing the most valuable type-strain genomes for metagenomic binning, comparative biology and taxonomic classification.</title>
        <authorList>
            <person name="Goeker M."/>
        </authorList>
    </citation>
    <scope>NUCLEOTIDE SEQUENCE [LARGE SCALE GENOMIC DNA]</scope>
    <source>
        <strain evidence="1 2">DSM 21944</strain>
    </source>
</reference>
<dbReference type="OrthoDB" id="9812205at2"/>
<protein>
    <submittedName>
        <fullName evidence="1">Uncharacterized protein YbaR (Trm112 family)</fullName>
    </submittedName>
</protein>
<accession>A0A4S3L0L6</accession>
<organism evidence="1 2">
    <name type="scientific">Pseudofulvimonas gallinarii</name>
    <dbReference type="NCBI Taxonomy" id="634155"/>
    <lineage>
        <taxon>Bacteria</taxon>
        <taxon>Pseudomonadati</taxon>
        <taxon>Pseudomonadota</taxon>
        <taxon>Gammaproteobacteria</taxon>
        <taxon>Lysobacterales</taxon>
        <taxon>Rhodanobacteraceae</taxon>
        <taxon>Pseudofulvimonas</taxon>
    </lineage>
</organism>
<dbReference type="EMBL" id="SMAF01000005">
    <property type="protein sequence ID" value="TCS99721.1"/>
    <property type="molecule type" value="Genomic_DNA"/>
</dbReference>
<dbReference type="AlphaFoldDB" id="A0A4S3L0L6"/>
<dbReference type="Gene3D" id="2.20.25.10">
    <property type="match status" value="1"/>
</dbReference>
<dbReference type="Proteomes" id="UP000294599">
    <property type="component" value="Unassembled WGS sequence"/>
</dbReference>
<gene>
    <name evidence="1" type="ORF">EDC25_105157</name>
</gene>
<name>A0A4S3L0L6_9GAMM</name>
<sequence>MDKRLLELLCCPVSKRPLRPISREQLRALNAAIGAGGVVRVGGEAVAATLADALVREDGQVVYPVDDGIPVLLAEEAIGTTQLADFPR</sequence>
<keyword evidence="2" id="KW-1185">Reference proteome</keyword>